<reference evidence="2 3" key="1">
    <citation type="journal article" date="2019" name="Sci. Rep.">
        <title>Orb-weaving spider Araneus ventricosus genome elucidates the spidroin gene catalogue.</title>
        <authorList>
            <person name="Kono N."/>
            <person name="Nakamura H."/>
            <person name="Ohtoshi R."/>
            <person name="Moran D.A.P."/>
            <person name="Shinohara A."/>
            <person name="Yoshida Y."/>
            <person name="Fujiwara M."/>
            <person name="Mori M."/>
            <person name="Tomita M."/>
            <person name="Arakawa K."/>
        </authorList>
    </citation>
    <scope>NUCLEOTIDE SEQUENCE [LARGE SCALE GENOMIC DNA]</scope>
</reference>
<feature type="region of interest" description="Disordered" evidence="1">
    <location>
        <begin position="196"/>
        <end position="297"/>
    </location>
</feature>
<protein>
    <submittedName>
        <fullName evidence="2">Uncharacterized protein</fullName>
    </submittedName>
</protein>
<evidence type="ECO:0000313" key="2">
    <source>
        <dbReference type="EMBL" id="GBO40634.1"/>
    </source>
</evidence>
<dbReference type="OrthoDB" id="6422073at2759"/>
<feature type="compositionally biased region" description="Basic and acidic residues" evidence="1">
    <location>
        <begin position="216"/>
        <end position="232"/>
    </location>
</feature>
<feature type="compositionally biased region" description="Basic and acidic residues" evidence="1">
    <location>
        <begin position="272"/>
        <end position="283"/>
    </location>
</feature>
<organism evidence="2 3">
    <name type="scientific">Araneus ventricosus</name>
    <name type="common">Orbweaver spider</name>
    <name type="synonym">Epeira ventricosa</name>
    <dbReference type="NCBI Taxonomy" id="182803"/>
    <lineage>
        <taxon>Eukaryota</taxon>
        <taxon>Metazoa</taxon>
        <taxon>Ecdysozoa</taxon>
        <taxon>Arthropoda</taxon>
        <taxon>Chelicerata</taxon>
        <taxon>Arachnida</taxon>
        <taxon>Araneae</taxon>
        <taxon>Araneomorphae</taxon>
        <taxon>Entelegynae</taxon>
        <taxon>Araneoidea</taxon>
        <taxon>Araneidae</taxon>
        <taxon>Araneus</taxon>
    </lineage>
</organism>
<dbReference type="EMBL" id="BGPR01065914">
    <property type="protein sequence ID" value="GBO40634.1"/>
    <property type="molecule type" value="Genomic_DNA"/>
</dbReference>
<sequence>MTTAVRDVEMVGHVHWFQYENGIRFPAEIGVSEVLPFGIPEDRRRAILTSVDNTGRIEYAKDRPVNRVASRNISRLPFGYEGLHTKEEAERKIIRFVEDKLLAVKGHDQKVYFESLGLTVVELKSVLPCCPKYSDLPEEVFHPKTSPRFRHSIHYKHDDSKCSRIIAIAFAKFVEMKRREEADKYWDDQAKSSESSDWSKYWGEQAESSEWDDEPADKPESSSDEPADKPESSDWGTYFDEQASKEQPAADEQASKEPIAAAADWGNYWDEQASKEPASKEPKQPIAADEPVTKEPKQSIVWDEGMIEKNVLILNLQHLKNSVDSVIVERGLLKIVIKL</sequence>
<evidence type="ECO:0000256" key="1">
    <source>
        <dbReference type="SAM" id="MobiDB-lite"/>
    </source>
</evidence>
<dbReference type="AlphaFoldDB" id="A0A4Y2WVH8"/>
<comment type="caution">
    <text evidence="2">The sequence shown here is derived from an EMBL/GenBank/DDBJ whole genome shotgun (WGS) entry which is preliminary data.</text>
</comment>
<evidence type="ECO:0000313" key="3">
    <source>
        <dbReference type="Proteomes" id="UP000499080"/>
    </source>
</evidence>
<proteinExistence type="predicted"/>
<gene>
    <name evidence="2" type="ORF">AVEN_130548_1</name>
</gene>
<name>A0A4Y2WVH8_ARAVE</name>
<dbReference type="Proteomes" id="UP000499080">
    <property type="component" value="Unassembled WGS sequence"/>
</dbReference>
<keyword evidence="3" id="KW-1185">Reference proteome</keyword>
<accession>A0A4Y2WVH8</accession>